<evidence type="ECO:0000256" key="4">
    <source>
        <dbReference type="ARBA" id="ARBA00022523"/>
    </source>
</evidence>
<evidence type="ECO:0000256" key="5">
    <source>
        <dbReference type="ARBA" id="ARBA00022729"/>
    </source>
</evidence>
<keyword evidence="3" id="KW-0134">Cell wall</keyword>
<name>G7LC53_MEDTR</name>
<evidence type="ECO:0000256" key="3">
    <source>
        <dbReference type="ARBA" id="ARBA00022512"/>
    </source>
</evidence>
<evidence type="ECO:0000313" key="9">
    <source>
        <dbReference type="EMBL" id="RHN41987.1"/>
    </source>
</evidence>
<dbReference type="AlphaFoldDB" id="G7LC53"/>
<reference evidence="10" key="3">
    <citation type="submission" date="2015-04" db="UniProtKB">
        <authorList>
            <consortium name="EnsemblPlants"/>
        </authorList>
    </citation>
    <scope>IDENTIFICATION</scope>
    <source>
        <strain evidence="10">cv. Jemalong A17</strain>
    </source>
</reference>
<evidence type="ECO:0000313" key="12">
    <source>
        <dbReference type="Proteomes" id="UP000265566"/>
    </source>
</evidence>
<keyword evidence="4" id="KW-0052">Apoplast</keyword>
<keyword evidence="5" id="KW-0732">Signal</keyword>
<sequence>MGQVLKVNGGNVSKSITCHSLLFPYQVYYCHEIPNVRLYQVDIQDPETKVKINRAIAICHLDTSNWNPGHAAFMVLGSGPGLIEACH</sequence>
<reference evidence="12" key="4">
    <citation type="journal article" date="2018" name="Nat. Plants">
        <title>Whole-genome landscape of Medicago truncatula symbiotic genes.</title>
        <authorList>
            <person name="Pecrix Y."/>
            <person name="Staton S.E."/>
            <person name="Sallet E."/>
            <person name="Lelandais-Briere C."/>
            <person name="Moreau S."/>
            <person name="Carrere S."/>
            <person name="Blein T."/>
            <person name="Jardinaud M.F."/>
            <person name="Latrasse D."/>
            <person name="Zouine M."/>
            <person name="Zahm M."/>
            <person name="Kreplak J."/>
            <person name="Mayjonade B."/>
            <person name="Satge C."/>
            <person name="Perez M."/>
            <person name="Cauet S."/>
            <person name="Marande W."/>
            <person name="Chantry-Darmon C."/>
            <person name="Lopez-Roques C."/>
            <person name="Bouchez O."/>
            <person name="Berard A."/>
            <person name="Debelle F."/>
            <person name="Munos S."/>
            <person name="Bendahmane A."/>
            <person name="Berges H."/>
            <person name="Niebel A."/>
            <person name="Buitink J."/>
            <person name="Frugier F."/>
            <person name="Benhamed M."/>
            <person name="Crespi M."/>
            <person name="Gouzy J."/>
            <person name="Gamas P."/>
        </authorList>
    </citation>
    <scope>NUCLEOTIDE SEQUENCE [LARGE SCALE GENOMIC DNA]</scope>
    <source>
        <strain evidence="12">cv. Jemalong A17</strain>
    </source>
</reference>
<dbReference type="OMA" id="CHEIPNV"/>
<organism evidence="8 11">
    <name type="scientific">Medicago truncatula</name>
    <name type="common">Barrel medic</name>
    <name type="synonym">Medicago tribuloides</name>
    <dbReference type="NCBI Taxonomy" id="3880"/>
    <lineage>
        <taxon>Eukaryota</taxon>
        <taxon>Viridiplantae</taxon>
        <taxon>Streptophyta</taxon>
        <taxon>Embryophyta</taxon>
        <taxon>Tracheophyta</taxon>
        <taxon>Spermatophyta</taxon>
        <taxon>Magnoliopsida</taxon>
        <taxon>eudicotyledons</taxon>
        <taxon>Gunneridae</taxon>
        <taxon>Pentapetalae</taxon>
        <taxon>rosids</taxon>
        <taxon>fabids</taxon>
        <taxon>Fabales</taxon>
        <taxon>Fabaceae</taxon>
        <taxon>Papilionoideae</taxon>
        <taxon>50 kb inversion clade</taxon>
        <taxon>NPAAA clade</taxon>
        <taxon>Hologalegina</taxon>
        <taxon>IRL clade</taxon>
        <taxon>Trifolieae</taxon>
        <taxon>Medicago</taxon>
    </lineage>
</organism>
<reference evidence="8 11" key="1">
    <citation type="journal article" date="2011" name="Nature">
        <title>The Medicago genome provides insight into the evolution of rhizobial symbioses.</title>
        <authorList>
            <person name="Young N.D."/>
            <person name="Debelle F."/>
            <person name="Oldroyd G.E."/>
            <person name="Geurts R."/>
            <person name="Cannon S.B."/>
            <person name="Udvardi M.K."/>
            <person name="Benedito V.A."/>
            <person name="Mayer K.F."/>
            <person name="Gouzy J."/>
            <person name="Schoof H."/>
            <person name="Van de Peer Y."/>
            <person name="Proost S."/>
            <person name="Cook D.R."/>
            <person name="Meyers B.C."/>
            <person name="Spannagl M."/>
            <person name="Cheung F."/>
            <person name="De Mita S."/>
            <person name="Krishnakumar V."/>
            <person name="Gundlach H."/>
            <person name="Zhou S."/>
            <person name="Mudge J."/>
            <person name="Bharti A.K."/>
            <person name="Murray J.D."/>
            <person name="Naoumkina M.A."/>
            <person name="Rosen B."/>
            <person name="Silverstein K.A."/>
            <person name="Tang H."/>
            <person name="Rombauts S."/>
            <person name="Zhao P.X."/>
            <person name="Zhou P."/>
            <person name="Barbe V."/>
            <person name="Bardou P."/>
            <person name="Bechner M."/>
            <person name="Bellec A."/>
            <person name="Berger A."/>
            <person name="Berges H."/>
            <person name="Bidwell S."/>
            <person name="Bisseling T."/>
            <person name="Choisne N."/>
            <person name="Couloux A."/>
            <person name="Denny R."/>
            <person name="Deshpande S."/>
            <person name="Dai X."/>
            <person name="Doyle J.J."/>
            <person name="Dudez A.M."/>
            <person name="Farmer A.D."/>
            <person name="Fouteau S."/>
            <person name="Franken C."/>
            <person name="Gibelin C."/>
            <person name="Gish J."/>
            <person name="Goldstein S."/>
            <person name="Gonzalez A.J."/>
            <person name="Green P.J."/>
            <person name="Hallab A."/>
            <person name="Hartog M."/>
            <person name="Hua A."/>
            <person name="Humphray S.J."/>
            <person name="Jeong D.H."/>
            <person name="Jing Y."/>
            <person name="Jocker A."/>
            <person name="Kenton S.M."/>
            <person name="Kim D.J."/>
            <person name="Klee K."/>
            <person name="Lai H."/>
            <person name="Lang C."/>
            <person name="Lin S."/>
            <person name="Macmil S.L."/>
            <person name="Magdelenat G."/>
            <person name="Matthews L."/>
            <person name="McCorrison J."/>
            <person name="Monaghan E.L."/>
            <person name="Mun J.H."/>
            <person name="Najar F.Z."/>
            <person name="Nicholson C."/>
            <person name="Noirot C."/>
            <person name="O'Bleness M."/>
            <person name="Paule C.R."/>
            <person name="Poulain J."/>
            <person name="Prion F."/>
            <person name="Qin B."/>
            <person name="Qu C."/>
            <person name="Retzel E.F."/>
            <person name="Riddle C."/>
            <person name="Sallet E."/>
            <person name="Samain S."/>
            <person name="Samson N."/>
            <person name="Sanders I."/>
            <person name="Saurat O."/>
            <person name="Scarpelli C."/>
            <person name="Schiex T."/>
            <person name="Segurens B."/>
            <person name="Severin A.J."/>
            <person name="Sherrier D.J."/>
            <person name="Shi R."/>
            <person name="Sims S."/>
            <person name="Singer S.R."/>
            <person name="Sinharoy S."/>
            <person name="Sterck L."/>
            <person name="Viollet A."/>
            <person name="Wang B.B."/>
            <person name="Wang K."/>
            <person name="Wang M."/>
            <person name="Wang X."/>
            <person name="Warfsmann J."/>
            <person name="Weissenbach J."/>
            <person name="White D.D."/>
            <person name="White J.D."/>
            <person name="Wiley G.B."/>
            <person name="Wincker P."/>
            <person name="Xing Y."/>
            <person name="Yang L."/>
            <person name="Yao Z."/>
            <person name="Ying F."/>
            <person name="Zhai J."/>
            <person name="Zhou L."/>
            <person name="Zuber A."/>
            <person name="Denarie J."/>
            <person name="Dixon R.A."/>
            <person name="May G.D."/>
            <person name="Schwartz D.C."/>
            <person name="Rogers J."/>
            <person name="Quetier F."/>
            <person name="Town C.D."/>
            <person name="Roe B.A."/>
        </authorList>
    </citation>
    <scope>NUCLEOTIDE SEQUENCE [LARGE SCALE GENOMIC DNA]</scope>
    <source>
        <strain evidence="8">A17</strain>
        <strain evidence="10 11">cv. Jemalong A17</strain>
    </source>
</reference>
<dbReference type="InterPro" id="IPR051897">
    <property type="entry name" value="PG-associated_BURP"/>
</dbReference>
<evidence type="ECO:0000313" key="11">
    <source>
        <dbReference type="Proteomes" id="UP000002051"/>
    </source>
</evidence>
<dbReference type="EMBL" id="PSQE01000008">
    <property type="protein sequence ID" value="RHN41987.1"/>
    <property type="molecule type" value="Genomic_DNA"/>
</dbReference>
<dbReference type="PANTHER" id="PTHR31458">
    <property type="entry name" value="POLYGALACTURONASE 1 BETA-LIKE PROTEIN 2"/>
    <property type="match status" value="1"/>
</dbReference>
<dbReference type="GO" id="GO:0048046">
    <property type="term" value="C:apoplast"/>
    <property type="evidence" value="ECO:0007669"/>
    <property type="project" value="UniProtKB-SubCell"/>
</dbReference>
<evidence type="ECO:0000256" key="1">
    <source>
        <dbReference type="ARBA" id="ARBA00004191"/>
    </source>
</evidence>
<dbReference type="Gramene" id="rna48368">
    <property type="protein sequence ID" value="RHN41987.1"/>
    <property type="gene ID" value="gene48368"/>
</dbReference>
<dbReference type="EnsemblPlants" id="AET03803">
    <property type="protein sequence ID" value="AET03803"/>
    <property type="gene ID" value="MTR_8g075930"/>
</dbReference>
<dbReference type="Proteomes" id="UP000002051">
    <property type="component" value="Chromosome 8"/>
</dbReference>
<keyword evidence="11" id="KW-1185">Reference proteome</keyword>
<comment type="subcellular location">
    <subcellularLocation>
        <location evidence="1">Secreted</location>
        <location evidence="1">Cell wall</location>
    </subcellularLocation>
    <subcellularLocation>
        <location evidence="2">Secreted</location>
        <location evidence="2">Extracellular space</location>
        <location evidence="2">Apoplast</location>
    </subcellularLocation>
</comment>
<dbReference type="STRING" id="3880.G7LC53"/>
<evidence type="ECO:0000259" key="7">
    <source>
        <dbReference type="PROSITE" id="PS51277"/>
    </source>
</evidence>
<dbReference type="Proteomes" id="UP000265566">
    <property type="component" value="Chromosome 8"/>
</dbReference>
<dbReference type="InterPro" id="IPR004873">
    <property type="entry name" value="BURP_dom"/>
</dbReference>
<dbReference type="PaxDb" id="3880-AET03803"/>
<accession>G7LC53</accession>
<keyword evidence="3" id="KW-0964">Secreted</keyword>
<dbReference type="HOGENOM" id="CLU_011822_7_0_1"/>
<dbReference type="EMBL" id="CM001224">
    <property type="protein sequence ID" value="AET03803.1"/>
    <property type="molecule type" value="Genomic_DNA"/>
</dbReference>
<protein>
    <submittedName>
        <fullName evidence="8">Polygalacturonase non-catalytic protein</fullName>
    </submittedName>
    <submittedName>
        <fullName evidence="9">Putative BURP domain-containing protein</fullName>
    </submittedName>
</protein>
<reference evidence="9" key="5">
    <citation type="journal article" date="2018" name="Nat. Plants">
        <title>Whole-genome landscape of Medicago truncatula symbiotic genes.</title>
        <authorList>
            <person name="Pecrix Y."/>
            <person name="Gamas P."/>
            <person name="Carrere S."/>
        </authorList>
    </citation>
    <scope>NUCLEOTIDE SEQUENCE</scope>
    <source>
        <tissue evidence="9">Leaves</tissue>
    </source>
</reference>
<evidence type="ECO:0000313" key="8">
    <source>
        <dbReference type="EMBL" id="AET03803.1"/>
    </source>
</evidence>
<reference evidence="8 11" key="2">
    <citation type="journal article" date="2014" name="BMC Genomics">
        <title>An improved genome release (version Mt4.0) for the model legume Medicago truncatula.</title>
        <authorList>
            <person name="Tang H."/>
            <person name="Krishnakumar V."/>
            <person name="Bidwell S."/>
            <person name="Rosen B."/>
            <person name="Chan A."/>
            <person name="Zhou S."/>
            <person name="Gentzbittel L."/>
            <person name="Childs K.L."/>
            <person name="Yandell M."/>
            <person name="Gundlach H."/>
            <person name="Mayer K.F."/>
            <person name="Schwartz D.C."/>
            <person name="Town C.D."/>
        </authorList>
    </citation>
    <scope>GENOME REANNOTATION</scope>
    <source>
        <strain evidence="10 11">cv. Jemalong A17</strain>
    </source>
</reference>
<evidence type="ECO:0000256" key="6">
    <source>
        <dbReference type="ARBA" id="ARBA00023180"/>
    </source>
</evidence>
<dbReference type="PANTHER" id="PTHR31458:SF2">
    <property type="entry name" value="POLYGALACTURONASE 1 BETA-LIKE PROTEIN 2"/>
    <property type="match status" value="1"/>
</dbReference>
<dbReference type="SMART" id="SM01045">
    <property type="entry name" value="BURP"/>
    <property type="match status" value="1"/>
</dbReference>
<evidence type="ECO:0000313" key="10">
    <source>
        <dbReference type="EnsemblPlants" id="AET03803"/>
    </source>
</evidence>
<dbReference type="eggNOG" id="ENOG502QT2V">
    <property type="taxonomic scope" value="Eukaryota"/>
</dbReference>
<dbReference type="Pfam" id="PF03181">
    <property type="entry name" value="BURP"/>
    <property type="match status" value="1"/>
</dbReference>
<keyword evidence="6" id="KW-0325">Glycoprotein</keyword>
<proteinExistence type="predicted"/>
<dbReference type="PROSITE" id="PS51277">
    <property type="entry name" value="BURP"/>
    <property type="match status" value="1"/>
</dbReference>
<feature type="domain" description="BURP" evidence="7">
    <location>
        <begin position="1"/>
        <end position="87"/>
    </location>
</feature>
<evidence type="ECO:0000256" key="2">
    <source>
        <dbReference type="ARBA" id="ARBA00004271"/>
    </source>
</evidence>
<gene>
    <name evidence="8" type="ordered locus">MTR_8g075930</name>
    <name evidence="9" type="ORF">MtrunA17_Chr8g0371951</name>
</gene>